<evidence type="ECO:0000313" key="1">
    <source>
        <dbReference type="EMBL" id="KKM69688.1"/>
    </source>
</evidence>
<proteinExistence type="predicted"/>
<dbReference type="AlphaFoldDB" id="A0A0F9JJB0"/>
<organism evidence="1">
    <name type="scientific">marine sediment metagenome</name>
    <dbReference type="NCBI Taxonomy" id="412755"/>
    <lineage>
        <taxon>unclassified sequences</taxon>
        <taxon>metagenomes</taxon>
        <taxon>ecological metagenomes</taxon>
    </lineage>
</organism>
<sequence length="97" mass="11375">MAQYYRGRAKEWDVRDVLIGWGYRVTRTAGSKGLWDIHAVMDGKHHLLIQVKYTKKPSGWRDANCILFEEFEPPPATYKEFWIYTYGVIEPEVIPIA</sequence>
<dbReference type="InterPro" id="IPR011335">
    <property type="entry name" value="Restrct_endonuc-II-like"/>
</dbReference>
<dbReference type="SUPFAM" id="SSF52980">
    <property type="entry name" value="Restriction endonuclease-like"/>
    <property type="match status" value="1"/>
</dbReference>
<evidence type="ECO:0008006" key="2">
    <source>
        <dbReference type="Google" id="ProtNLM"/>
    </source>
</evidence>
<comment type="caution">
    <text evidence="1">The sequence shown here is derived from an EMBL/GenBank/DDBJ whole genome shotgun (WGS) entry which is preliminary data.</text>
</comment>
<protein>
    <recommendedName>
        <fullName evidence="2">PD(D/E)XK endonuclease domain-containing protein</fullName>
    </recommendedName>
</protein>
<dbReference type="InterPro" id="IPR011856">
    <property type="entry name" value="tRNA_endonuc-like_dom_sf"/>
</dbReference>
<gene>
    <name evidence="1" type="ORF">LCGC14_1448200</name>
</gene>
<dbReference type="GO" id="GO:0003676">
    <property type="term" value="F:nucleic acid binding"/>
    <property type="evidence" value="ECO:0007669"/>
    <property type="project" value="InterPro"/>
</dbReference>
<name>A0A0F9JJB0_9ZZZZ</name>
<dbReference type="Gene3D" id="3.40.1350.10">
    <property type="match status" value="1"/>
</dbReference>
<dbReference type="EMBL" id="LAZR01009947">
    <property type="protein sequence ID" value="KKM69688.1"/>
    <property type="molecule type" value="Genomic_DNA"/>
</dbReference>
<reference evidence="1" key="1">
    <citation type="journal article" date="2015" name="Nature">
        <title>Complex archaea that bridge the gap between prokaryotes and eukaryotes.</title>
        <authorList>
            <person name="Spang A."/>
            <person name="Saw J.H."/>
            <person name="Jorgensen S.L."/>
            <person name="Zaremba-Niedzwiedzka K."/>
            <person name="Martijn J."/>
            <person name="Lind A.E."/>
            <person name="van Eijk R."/>
            <person name="Schleper C."/>
            <person name="Guy L."/>
            <person name="Ettema T.J."/>
        </authorList>
    </citation>
    <scope>NUCLEOTIDE SEQUENCE</scope>
</reference>
<accession>A0A0F9JJB0</accession>